<evidence type="ECO:0000313" key="1">
    <source>
        <dbReference type="EMBL" id="PON59653.1"/>
    </source>
</evidence>
<dbReference type="Proteomes" id="UP000237000">
    <property type="component" value="Unassembled WGS sequence"/>
</dbReference>
<comment type="caution">
    <text evidence="1">The sequence shown here is derived from an EMBL/GenBank/DDBJ whole genome shotgun (WGS) entry which is preliminary data.</text>
</comment>
<dbReference type="InParanoid" id="A0A2P5CF22"/>
<dbReference type="EMBL" id="JXTC01000372">
    <property type="protein sequence ID" value="PON59653.1"/>
    <property type="molecule type" value="Genomic_DNA"/>
</dbReference>
<gene>
    <name evidence="1" type="ORF">TorRG33x02_287250</name>
</gene>
<dbReference type="AlphaFoldDB" id="A0A2P5CF22"/>
<name>A0A2P5CF22_TREOI</name>
<evidence type="ECO:0000313" key="2">
    <source>
        <dbReference type="Proteomes" id="UP000237000"/>
    </source>
</evidence>
<reference evidence="2" key="1">
    <citation type="submission" date="2016-06" db="EMBL/GenBank/DDBJ databases">
        <title>Parallel loss of symbiosis genes in relatives of nitrogen-fixing non-legume Parasponia.</title>
        <authorList>
            <person name="Van Velzen R."/>
            <person name="Holmer R."/>
            <person name="Bu F."/>
            <person name="Rutten L."/>
            <person name="Van Zeijl A."/>
            <person name="Liu W."/>
            <person name="Santuari L."/>
            <person name="Cao Q."/>
            <person name="Sharma T."/>
            <person name="Shen D."/>
            <person name="Roswanjaya Y."/>
            <person name="Wardhani T."/>
            <person name="Kalhor M.S."/>
            <person name="Jansen J."/>
            <person name="Van den Hoogen J."/>
            <person name="Gungor B."/>
            <person name="Hartog M."/>
            <person name="Hontelez J."/>
            <person name="Verver J."/>
            <person name="Yang W.-C."/>
            <person name="Schijlen E."/>
            <person name="Repin R."/>
            <person name="Schilthuizen M."/>
            <person name="Schranz E."/>
            <person name="Heidstra R."/>
            <person name="Miyata K."/>
            <person name="Fedorova E."/>
            <person name="Kohlen W."/>
            <person name="Bisseling T."/>
            <person name="Smit S."/>
            <person name="Geurts R."/>
        </authorList>
    </citation>
    <scope>NUCLEOTIDE SEQUENCE [LARGE SCALE GENOMIC DNA]</scope>
    <source>
        <strain evidence="2">cv. RG33-2</strain>
    </source>
</reference>
<proteinExistence type="predicted"/>
<sequence>MWEFNRYDWFQLELLQLEWQENMKPLSFVVPDSELLCITAENGYRKKVLVMNKNVRSTSSSTCSLLMKMRTYFSGRRKTNNNPVKGQWTVEEDG</sequence>
<keyword evidence="2" id="KW-1185">Reference proteome</keyword>
<protein>
    <submittedName>
        <fullName evidence="1">Uncharacterized protein</fullName>
    </submittedName>
</protein>
<organism evidence="1 2">
    <name type="scientific">Trema orientale</name>
    <name type="common">Charcoal tree</name>
    <name type="synonym">Celtis orientalis</name>
    <dbReference type="NCBI Taxonomy" id="63057"/>
    <lineage>
        <taxon>Eukaryota</taxon>
        <taxon>Viridiplantae</taxon>
        <taxon>Streptophyta</taxon>
        <taxon>Embryophyta</taxon>
        <taxon>Tracheophyta</taxon>
        <taxon>Spermatophyta</taxon>
        <taxon>Magnoliopsida</taxon>
        <taxon>eudicotyledons</taxon>
        <taxon>Gunneridae</taxon>
        <taxon>Pentapetalae</taxon>
        <taxon>rosids</taxon>
        <taxon>fabids</taxon>
        <taxon>Rosales</taxon>
        <taxon>Cannabaceae</taxon>
        <taxon>Trema</taxon>
    </lineage>
</organism>
<accession>A0A2P5CF22</accession>